<dbReference type="AlphaFoldDB" id="A0AAV3TCL7"/>
<protein>
    <recommendedName>
        <fullName evidence="2">DUF7344 domain-containing protein</fullName>
    </recommendedName>
</protein>
<feature type="region of interest" description="Disordered" evidence="1">
    <location>
        <begin position="1"/>
        <end position="27"/>
    </location>
</feature>
<dbReference type="Proteomes" id="UP001500420">
    <property type="component" value="Unassembled WGS sequence"/>
</dbReference>
<comment type="caution">
    <text evidence="3">The sequence shown here is derived from an EMBL/GenBank/DDBJ whole genome shotgun (WGS) entry which is preliminary data.</text>
</comment>
<evidence type="ECO:0000313" key="4">
    <source>
        <dbReference type="Proteomes" id="UP001500420"/>
    </source>
</evidence>
<dbReference type="RefSeq" id="WP_343774979.1">
    <property type="nucleotide sequence ID" value="NZ_BAAADV010000007.1"/>
</dbReference>
<sequence length="111" mass="12109">MSDSSLHSAADTSERRRTSSRNHLRAITSERRRVTLSVLADASTPIDARTVARRVADREETGGVTTDRIEETHVSLHHIHLPALADVGLAAYDAERGIVDDAVEDVESLPV</sequence>
<gene>
    <name evidence="3" type="ORF">GCM10009020_30840</name>
</gene>
<evidence type="ECO:0000259" key="2">
    <source>
        <dbReference type="Pfam" id="PF24035"/>
    </source>
</evidence>
<accession>A0AAV3TCL7</accession>
<dbReference type="InterPro" id="IPR055768">
    <property type="entry name" value="DUF7344"/>
</dbReference>
<dbReference type="Pfam" id="PF24035">
    <property type="entry name" value="DUF7344"/>
    <property type="match status" value="1"/>
</dbReference>
<reference evidence="3 4" key="1">
    <citation type="journal article" date="2019" name="Int. J. Syst. Evol. Microbiol.">
        <title>The Global Catalogue of Microorganisms (GCM) 10K type strain sequencing project: providing services to taxonomists for standard genome sequencing and annotation.</title>
        <authorList>
            <consortium name="The Broad Institute Genomics Platform"/>
            <consortium name="The Broad Institute Genome Sequencing Center for Infectious Disease"/>
            <person name="Wu L."/>
            <person name="Ma J."/>
        </authorList>
    </citation>
    <scope>NUCLEOTIDE SEQUENCE [LARGE SCALE GENOMIC DNA]</scope>
    <source>
        <strain evidence="3 4">JCM 16328</strain>
    </source>
</reference>
<feature type="compositionally biased region" description="Polar residues" evidence="1">
    <location>
        <begin position="1"/>
        <end position="11"/>
    </location>
</feature>
<proteinExistence type="predicted"/>
<evidence type="ECO:0000313" key="3">
    <source>
        <dbReference type="EMBL" id="GAA0679968.1"/>
    </source>
</evidence>
<feature type="domain" description="DUF7344" evidence="2">
    <location>
        <begin position="26"/>
        <end position="99"/>
    </location>
</feature>
<keyword evidence="4" id="KW-1185">Reference proteome</keyword>
<organism evidence="3 4">
    <name type="scientific">Natronoarchaeum mannanilyticum</name>
    <dbReference type="NCBI Taxonomy" id="926360"/>
    <lineage>
        <taxon>Archaea</taxon>
        <taxon>Methanobacteriati</taxon>
        <taxon>Methanobacteriota</taxon>
        <taxon>Stenosarchaea group</taxon>
        <taxon>Halobacteria</taxon>
        <taxon>Halobacteriales</taxon>
        <taxon>Natronoarchaeaceae</taxon>
    </lineage>
</organism>
<name>A0AAV3TCL7_9EURY</name>
<evidence type="ECO:0000256" key="1">
    <source>
        <dbReference type="SAM" id="MobiDB-lite"/>
    </source>
</evidence>
<dbReference type="EMBL" id="BAAADV010000007">
    <property type="protein sequence ID" value="GAA0679968.1"/>
    <property type="molecule type" value="Genomic_DNA"/>
</dbReference>